<dbReference type="AlphaFoldDB" id="A0A1W2B5D4"/>
<dbReference type="GO" id="GO:0008381">
    <property type="term" value="F:mechanosensitive monoatomic ion channel activity"/>
    <property type="evidence" value="ECO:0007669"/>
    <property type="project" value="InterPro"/>
</dbReference>
<dbReference type="InterPro" id="IPR049142">
    <property type="entry name" value="MS_channel_1st"/>
</dbReference>
<evidence type="ECO:0000259" key="10">
    <source>
        <dbReference type="Pfam" id="PF21088"/>
    </source>
</evidence>
<feature type="domain" description="Mechanosensitive ion channel transmembrane helices 2/3" evidence="10">
    <location>
        <begin position="77"/>
        <end position="117"/>
    </location>
</feature>
<dbReference type="SUPFAM" id="SSF82689">
    <property type="entry name" value="Mechanosensitive channel protein MscS (YggB), C-terminal domain"/>
    <property type="match status" value="1"/>
</dbReference>
<proteinExistence type="inferred from homology"/>
<sequence length="294" mass="33293">MKNPFIALLKKFNLDDYVDWLDFLVIVFDITIILFVAWFISRIAKAVIRDIEIKMTEHTSEDEAKRIKTLSRVIRYVTSVVIFSLTVTTTLSSLGVPVAPLLATAGVAGVAIGFGAQSLVKDYFTGFVMLLENQIRQGDIVEIAGKIGTVEEVTLRYIRLRNYEGVVHFVPNNAISVVTNRSRNFIYAVMDVCVAYKTDLNHLNSTLKKVAKELREDPRFMSHILDDLEIAGLENFGDSSIVVRCRIKVDTNSQMLVKREFQGRLKLAFEQEDIEIPFPQLVIQQQPIKHPSIT</sequence>
<evidence type="ECO:0000259" key="8">
    <source>
        <dbReference type="Pfam" id="PF00924"/>
    </source>
</evidence>
<dbReference type="InterPro" id="IPR049278">
    <property type="entry name" value="MS_channel_C"/>
</dbReference>
<keyword evidence="12" id="KW-1185">Reference proteome</keyword>
<dbReference type="InterPro" id="IPR010920">
    <property type="entry name" value="LSM_dom_sf"/>
</dbReference>
<dbReference type="OrthoDB" id="6500477at2"/>
<evidence type="ECO:0000256" key="3">
    <source>
        <dbReference type="ARBA" id="ARBA00022475"/>
    </source>
</evidence>
<feature type="domain" description="Mechanosensitive ion channel MscS C-terminal" evidence="9">
    <location>
        <begin position="189"/>
        <end position="276"/>
    </location>
</feature>
<dbReference type="Pfam" id="PF00924">
    <property type="entry name" value="MS_channel_2nd"/>
    <property type="match status" value="1"/>
</dbReference>
<comment type="subcellular location">
    <subcellularLocation>
        <location evidence="1">Cell membrane</location>
        <topology evidence="1">Multi-pass membrane protein</topology>
    </subcellularLocation>
</comment>
<evidence type="ECO:0000259" key="9">
    <source>
        <dbReference type="Pfam" id="PF21082"/>
    </source>
</evidence>
<dbReference type="STRING" id="1938817.SAMN06296008_11181"/>
<evidence type="ECO:0000313" key="12">
    <source>
        <dbReference type="Proteomes" id="UP000192708"/>
    </source>
</evidence>
<comment type="similarity">
    <text evidence="2">Belongs to the MscS (TC 1.A.23) family.</text>
</comment>
<evidence type="ECO:0000256" key="6">
    <source>
        <dbReference type="ARBA" id="ARBA00023136"/>
    </source>
</evidence>
<dbReference type="Proteomes" id="UP000192708">
    <property type="component" value="Unassembled WGS sequence"/>
</dbReference>
<feature type="domain" description="Mechanosensitive ion channel MscS" evidence="8">
    <location>
        <begin position="119"/>
        <end position="183"/>
    </location>
</feature>
<keyword evidence="4 7" id="KW-0812">Transmembrane</keyword>
<dbReference type="Gene3D" id="3.30.70.100">
    <property type="match status" value="1"/>
</dbReference>
<dbReference type="PANTHER" id="PTHR30460">
    <property type="entry name" value="MODERATE CONDUCTANCE MECHANOSENSITIVE CHANNEL YBIO"/>
    <property type="match status" value="1"/>
</dbReference>
<keyword evidence="5 7" id="KW-1133">Transmembrane helix</keyword>
<keyword evidence="3" id="KW-1003">Cell membrane</keyword>
<evidence type="ECO:0000256" key="7">
    <source>
        <dbReference type="SAM" id="Phobius"/>
    </source>
</evidence>
<feature type="transmembrane region" description="Helical" evidence="7">
    <location>
        <begin position="73"/>
        <end position="92"/>
    </location>
</feature>
<gene>
    <name evidence="11" type="ORF">SAMN06296008_11181</name>
</gene>
<dbReference type="Pfam" id="PF21082">
    <property type="entry name" value="MS_channel_3rd"/>
    <property type="match status" value="1"/>
</dbReference>
<dbReference type="InterPro" id="IPR011014">
    <property type="entry name" value="MscS_channel_TM-2"/>
</dbReference>
<dbReference type="Pfam" id="PF21088">
    <property type="entry name" value="MS_channel_1st"/>
    <property type="match status" value="1"/>
</dbReference>
<dbReference type="GO" id="GO:0005886">
    <property type="term" value="C:plasma membrane"/>
    <property type="evidence" value="ECO:0007669"/>
    <property type="project" value="UniProtKB-SubCell"/>
</dbReference>
<dbReference type="InterPro" id="IPR023408">
    <property type="entry name" value="MscS_beta-dom_sf"/>
</dbReference>
<feature type="transmembrane region" description="Helical" evidence="7">
    <location>
        <begin position="20"/>
        <end position="40"/>
    </location>
</feature>
<dbReference type="Gene3D" id="1.10.287.1260">
    <property type="match status" value="1"/>
</dbReference>
<evidence type="ECO:0000256" key="2">
    <source>
        <dbReference type="ARBA" id="ARBA00008017"/>
    </source>
</evidence>
<dbReference type="RefSeq" id="WP_084284461.1">
    <property type="nucleotide sequence ID" value="NZ_FWXJ01000011.1"/>
</dbReference>
<dbReference type="SUPFAM" id="SSF82861">
    <property type="entry name" value="Mechanosensitive channel protein MscS (YggB), transmembrane region"/>
    <property type="match status" value="1"/>
</dbReference>
<feature type="transmembrane region" description="Helical" evidence="7">
    <location>
        <begin position="98"/>
        <end position="120"/>
    </location>
</feature>
<dbReference type="InterPro" id="IPR011066">
    <property type="entry name" value="MscS_channel_C_sf"/>
</dbReference>
<organism evidence="11 12">
    <name type="scientific">Polynucleobacter kasalickyi</name>
    <dbReference type="NCBI Taxonomy" id="1938817"/>
    <lineage>
        <taxon>Bacteria</taxon>
        <taxon>Pseudomonadati</taxon>
        <taxon>Pseudomonadota</taxon>
        <taxon>Betaproteobacteria</taxon>
        <taxon>Burkholderiales</taxon>
        <taxon>Burkholderiaceae</taxon>
        <taxon>Polynucleobacter</taxon>
    </lineage>
</organism>
<keyword evidence="6 7" id="KW-0472">Membrane</keyword>
<evidence type="ECO:0000256" key="5">
    <source>
        <dbReference type="ARBA" id="ARBA00022989"/>
    </source>
</evidence>
<dbReference type="SUPFAM" id="SSF50182">
    <property type="entry name" value="Sm-like ribonucleoproteins"/>
    <property type="match status" value="1"/>
</dbReference>
<dbReference type="Gene3D" id="2.30.30.60">
    <property type="match status" value="1"/>
</dbReference>
<evidence type="ECO:0000256" key="4">
    <source>
        <dbReference type="ARBA" id="ARBA00022692"/>
    </source>
</evidence>
<reference evidence="11 12" key="1">
    <citation type="submission" date="2017-04" db="EMBL/GenBank/DDBJ databases">
        <authorList>
            <person name="Afonso C.L."/>
            <person name="Miller P.J."/>
            <person name="Scott M.A."/>
            <person name="Spackman E."/>
            <person name="Goraichik I."/>
            <person name="Dimitrov K.M."/>
            <person name="Suarez D.L."/>
            <person name="Swayne D.E."/>
        </authorList>
    </citation>
    <scope>NUCLEOTIDE SEQUENCE [LARGE SCALE GENOMIC DNA]</scope>
    <source>
        <strain evidence="11 12">VK13</strain>
    </source>
</reference>
<dbReference type="InterPro" id="IPR006685">
    <property type="entry name" value="MscS_channel_2nd"/>
</dbReference>
<name>A0A1W2B5D4_9BURK</name>
<dbReference type="PANTHER" id="PTHR30460:SF0">
    <property type="entry name" value="MODERATE CONDUCTANCE MECHANOSENSITIVE CHANNEL YBIO"/>
    <property type="match status" value="1"/>
</dbReference>
<evidence type="ECO:0000313" key="11">
    <source>
        <dbReference type="EMBL" id="SMC68054.1"/>
    </source>
</evidence>
<accession>A0A1W2B5D4</accession>
<dbReference type="EMBL" id="FWXJ01000011">
    <property type="protein sequence ID" value="SMC68054.1"/>
    <property type="molecule type" value="Genomic_DNA"/>
</dbReference>
<dbReference type="InterPro" id="IPR045276">
    <property type="entry name" value="YbiO_bact"/>
</dbReference>
<protein>
    <submittedName>
        <fullName evidence="11">Small conductance mechanosensitive channel</fullName>
    </submittedName>
</protein>
<evidence type="ECO:0000256" key="1">
    <source>
        <dbReference type="ARBA" id="ARBA00004651"/>
    </source>
</evidence>